<proteinExistence type="inferred from homology"/>
<evidence type="ECO:0000256" key="9">
    <source>
        <dbReference type="ARBA" id="ARBA00023136"/>
    </source>
</evidence>
<evidence type="ECO:0000256" key="8">
    <source>
        <dbReference type="ARBA" id="ARBA00023010"/>
    </source>
</evidence>
<evidence type="ECO:0000256" key="7">
    <source>
        <dbReference type="ARBA" id="ARBA00022989"/>
    </source>
</evidence>
<comment type="subcellular location">
    <subcellularLocation>
        <location evidence="1">Cell membrane</location>
        <topology evidence="1">Single-pass membrane protein</topology>
    </subcellularLocation>
</comment>
<name>A0ABW7DRX5_9FIRM</name>
<dbReference type="Proteomes" id="UP001605989">
    <property type="component" value="Unassembled WGS sequence"/>
</dbReference>
<accession>A0ABW7DRX5</accession>
<protein>
    <submittedName>
        <fullName evidence="11">Preprotein translocase subunit YajC</fullName>
    </submittedName>
</protein>
<gene>
    <name evidence="11" type="primary">yajC</name>
    <name evidence="11" type="ORF">ACGTZG_11905</name>
</gene>
<dbReference type="Pfam" id="PF02699">
    <property type="entry name" value="YajC"/>
    <property type="match status" value="1"/>
</dbReference>
<evidence type="ECO:0000256" key="5">
    <source>
        <dbReference type="ARBA" id="ARBA00022692"/>
    </source>
</evidence>
<evidence type="ECO:0000256" key="3">
    <source>
        <dbReference type="ARBA" id="ARBA00022448"/>
    </source>
</evidence>
<reference evidence="11 12" key="1">
    <citation type="submission" date="2024-10" db="EMBL/GenBank/DDBJ databases">
        <authorList>
            <person name="Sang B.-I."/>
            <person name="Prabhaharan D."/>
        </authorList>
    </citation>
    <scope>NUCLEOTIDE SEQUENCE [LARGE SCALE GENOMIC DNA]</scope>
    <source>
        <strain evidence="11 12">MH</strain>
    </source>
</reference>
<keyword evidence="3" id="KW-0813">Transport</keyword>
<sequence>MDSIANFFNGLTNYDNLGFLGDLGQMWPLLFMVLLFYFILYRPQKRQQKRRQEMFSNLKKNTKIVTVGGLYGVITDIKDDYVRIRIADKVEIKLKKESISAIAGDEED</sequence>
<dbReference type="NCBIfam" id="TIGR00739">
    <property type="entry name" value="yajC"/>
    <property type="match status" value="1"/>
</dbReference>
<keyword evidence="8" id="KW-0811">Translocation</keyword>
<dbReference type="SMART" id="SM01323">
    <property type="entry name" value="YajC"/>
    <property type="match status" value="1"/>
</dbReference>
<keyword evidence="7 10" id="KW-1133">Transmembrane helix</keyword>
<evidence type="ECO:0000256" key="4">
    <source>
        <dbReference type="ARBA" id="ARBA00022475"/>
    </source>
</evidence>
<dbReference type="EMBL" id="JBIEKR010000011">
    <property type="protein sequence ID" value="MFG6273889.1"/>
    <property type="molecule type" value="Genomic_DNA"/>
</dbReference>
<feature type="transmembrane region" description="Helical" evidence="10">
    <location>
        <begin position="23"/>
        <end position="41"/>
    </location>
</feature>
<keyword evidence="12" id="KW-1185">Reference proteome</keyword>
<evidence type="ECO:0000256" key="6">
    <source>
        <dbReference type="ARBA" id="ARBA00022927"/>
    </source>
</evidence>
<comment type="similarity">
    <text evidence="2">Belongs to the YajC family.</text>
</comment>
<keyword evidence="5 10" id="KW-0812">Transmembrane</keyword>
<dbReference type="InterPro" id="IPR003849">
    <property type="entry name" value="Preprotein_translocase_YajC"/>
</dbReference>
<dbReference type="PANTHER" id="PTHR33909">
    <property type="entry name" value="SEC TRANSLOCON ACCESSORY COMPLEX SUBUNIT YAJC"/>
    <property type="match status" value="1"/>
</dbReference>
<evidence type="ECO:0000313" key="11">
    <source>
        <dbReference type="EMBL" id="MFG6273889.1"/>
    </source>
</evidence>
<keyword evidence="6" id="KW-0653">Protein transport</keyword>
<evidence type="ECO:0000256" key="2">
    <source>
        <dbReference type="ARBA" id="ARBA00006742"/>
    </source>
</evidence>
<organism evidence="11 12">
    <name type="scientific">Megasphaera hexanoica</name>
    <dbReference type="NCBI Taxonomy" id="1675036"/>
    <lineage>
        <taxon>Bacteria</taxon>
        <taxon>Bacillati</taxon>
        <taxon>Bacillota</taxon>
        <taxon>Negativicutes</taxon>
        <taxon>Veillonellales</taxon>
        <taxon>Veillonellaceae</taxon>
        <taxon>Megasphaera</taxon>
    </lineage>
</organism>
<comment type="caution">
    <text evidence="11">The sequence shown here is derived from an EMBL/GenBank/DDBJ whole genome shotgun (WGS) entry which is preliminary data.</text>
</comment>
<dbReference type="RefSeq" id="WP_234995450.1">
    <property type="nucleotide sequence ID" value="NZ_CP011940.1"/>
</dbReference>
<dbReference type="PRINTS" id="PR01853">
    <property type="entry name" value="YAJCTRNLCASE"/>
</dbReference>
<evidence type="ECO:0000256" key="10">
    <source>
        <dbReference type="SAM" id="Phobius"/>
    </source>
</evidence>
<dbReference type="PANTHER" id="PTHR33909:SF1">
    <property type="entry name" value="SEC TRANSLOCON ACCESSORY COMPLEX SUBUNIT YAJC"/>
    <property type="match status" value="1"/>
</dbReference>
<keyword evidence="9 10" id="KW-0472">Membrane</keyword>
<evidence type="ECO:0000313" key="12">
    <source>
        <dbReference type="Proteomes" id="UP001605989"/>
    </source>
</evidence>
<evidence type="ECO:0000256" key="1">
    <source>
        <dbReference type="ARBA" id="ARBA00004162"/>
    </source>
</evidence>
<keyword evidence="4" id="KW-1003">Cell membrane</keyword>